<keyword evidence="1" id="KW-0732">Signal</keyword>
<evidence type="ECO:0000313" key="3">
    <source>
        <dbReference type="Proteomes" id="UP001139125"/>
    </source>
</evidence>
<accession>A0A9X2RFT1</accession>
<comment type="caution">
    <text evidence="2">The sequence shown here is derived from an EMBL/GenBank/DDBJ whole genome shotgun (WGS) entry which is preliminary data.</text>
</comment>
<protein>
    <submittedName>
        <fullName evidence="2">Acyloxyacyl hydrolase</fullName>
    </submittedName>
</protein>
<evidence type="ECO:0000313" key="2">
    <source>
        <dbReference type="EMBL" id="MCP9292856.1"/>
    </source>
</evidence>
<dbReference type="Gene3D" id="2.40.160.20">
    <property type="match status" value="1"/>
</dbReference>
<proteinExistence type="predicted"/>
<name>A0A9X2RFT1_9BACT</name>
<dbReference type="InterPro" id="IPR011250">
    <property type="entry name" value="OMP/PagP_B-barrel"/>
</dbReference>
<dbReference type="EMBL" id="JANDBC010000003">
    <property type="protein sequence ID" value="MCP9292856.1"/>
    <property type="molecule type" value="Genomic_DNA"/>
</dbReference>
<sequence>MKFAIKLLFPALFLFFCSAAQTSVAQTTNPEYKRATFTLWAGYSFNSVRFLGKTENSQTQIFGIGLQRPLKEYPPQKAIWYTADLIPYIHFNYPKRDENNRMTSRSGFGLSPVGFTLMDNSQKRLTPYIRTTGGMIFMERNFPTDGARKLNFTFDITLGANLRFNTFAMISFGYKFHHISNAETGNENPGLDSNFLFLKFSIQ</sequence>
<dbReference type="Proteomes" id="UP001139125">
    <property type="component" value="Unassembled WGS sequence"/>
</dbReference>
<keyword evidence="2" id="KW-0378">Hydrolase</keyword>
<keyword evidence="3" id="KW-1185">Reference proteome</keyword>
<reference evidence="2" key="1">
    <citation type="submission" date="2022-06" db="EMBL/GenBank/DDBJ databases">
        <title>Gracilimonas sp. CAU 1638 isolated from sea sediment.</title>
        <authorList>
            <person name="Kim W."/>
        </authorList>
    </citation>
    <scope>NUCLEOTIDE SEQUENCE</scope>
    <source>
        <strain evidence="2">CAU 1638</strain>
    </source>
</reference>
<dbReference type="SUPFAM" id="SSF56925">
    <property type="entry name" value="OMPA-like"/>
    <property type="match status" value="1"/>
</dbReference>
<dbReference type="GO" id="GO:0016787">
    <property type="term" value="F:hydrolase activity"/>
    <property type="evidence" value="ECO:0007669"/>
    <property type="project" value="UniProtKB-KW"/>
</dbReference>
<organism evidence="2 3">
    <name type="scientific">Gracilimonas sediminicola</name>
    <dbReference type="NCBI Taxonomy" id="2952158"/>
    <lineage>
        <taxon>Bacteria</taxon>
        <taxon>Pseudomonadati</taxon>
        <taxon>Balneolota</taxon>
        <taxon>Balneolia</taxon>
        <taxon>Balneolales</taxon>
        <taxon>Balneolaceae</taxon>
        <taxon>Gracilimonas</taxon>
    </lineage>
</organism>
<dbReference type="RefSeq" id="WP_255135755.1">
    <property type="nucleotide sequence ID" value="NZ_JANDBC010000003.1"/>
</dbReference>
<feature type="chain" id="PRO_5040831803" evidence="1">
    <location>
        <begin position="26"/>
        <end position="203"/>
    </location>
</feature>
<dbReference type="AlphaFoldDB" id="A0A9X2RFT1"/>
<feature type="signal peptide" evidence="1">
    <location>
        <begin position="1"/>
        <end position="25"/>
    </location>
</feature>
<evidence type="ECO:0000256" key="1">
    <source>
        <dbReference type="SAM" id="SignalP"/>
    </source>
</evidence>
<dbReference type="InterPro" id="IPR018550">
    <property type="entry name" value="Lipid-A_deacylase-rel"/>
</dbReference>
<gene>
    <name evidence="2" type="ORF">NM125_14800</name>
</gene>
<dbReference type="Pfam" id="PF09411">
    <property type="entry name" value="PagL"/>
    <property type="match status" value="1"/>
</dbReference>